<dbReference type="PANTHER" id="PTHR47908">
    <property type="match status" value="1"/>
</dbReference>
<reference evidence="2" key="1">
    <citation type="submission" date="2021-02" db="EMBL/GenBank/DDBJ databases">
        <authorList>
            <person name="Dougan E. K."/>
            <person name="Rhodes N."/>
            <person name="Thang M."/>
            <person name="Chan C."/>
        </authorList>
    </citation>
    <scope>NUCLEOTIDE SEQUENCE</scope>
</reference>
<dbReference type="AlphaFoldDB" id="A0A813F8W1"/>
<dbReference type="InterPro" id="IPR036188">
    <property type="entry name" value="FAD/NAD-bd_sf"/>
</dbReference>
<feature type="domain" description="FAD dependent oxidoreductase" evidence="1">
    <location>
        <begin position="19"/>
        <end position="155"/>
    </location>
</feature>
<gene>
    <name evidence="2" type="ORF">PGLA1383_LOCUS24815</name>
</gene>
<dbReference type="SUPFAM" id="SSF81901">
    <property type="entry name" value="HCP-like"/>
    <property type="match status" value="1"/>
</dbReference>
<protein>
    <recommendedName>
        <fullName evidence="1">FAD dependent oxidoreductase domain-containing protein</fullName>
    </recommendedName>
</protein>
<dbReference type="Gene3D" id="3.30.9.10">
    <property type="entry name" value="D-Amino Acid Oxidase, subunit A, domain 2"/>
    <property type="match status" value="1"/>
</dbReference>
<evidence type="ECO:0000313" key="2">
    <source>
        <dbReference type="EMBL" id="CAE8606856.1"/>
    </source>
</evidence>
<dbReference type="InterPro" id="IPR011990">
    <property type="entry name" value="TPR-like_helical_dom_sf"/>
</dbReference>
<sequence>MALLQQSSRLLQRSSSRTRKKVLVVDRHRGAGQGSTSYSSGICRMHYSILDSVKFSWEGYHYWKHWKGHIGYARLRECGSLIFKTKVGIPYEMWDRQSVPVKERGSPHYYVWAAMIQSLQQDAATPPAAAATLQAYAEQASARGFDLRDFSPAKREELSIDHHQFGEASDDLVEGALFAPITGYISDPVLATLLATLNMQLAAEATGNFVHDRRLTDLGATQPVTAMAFEGLDPAFVATRSVEPECDFPLEFVEDPDTGNPSLTDSHTNYEAYRAALRMPGLALPSAADTQVPIYDRSLIPGYFMAIGTSGNQFKNAGVAGNLMAEIIVRCEAVPWHPSPCLLGLGLVASAVVGVGRRVPRAALGSLPRRNLAQVLPAAALAAASAVLPAAASAADGERLMLDGMEEFQRGNVAESIALFDKSAEAGYPKARLWQRGLSLYYVERFADGADQFRKDVEMNPNDTEESIWAMLCEAKTLGFDEARKRILKVGRDRRPYMRTAYALFAGEDEPASLAALQKLSESKGTNDEFYSALYLGLFAEAKGDVQEAKRWLTRAATSGYANGSGDYMAKLAQVHVKLRSWSGGECKIGTQSVPCSI</sequence>
<dbReference type="Gene3D" id="3.50.50.60">
    <property type="entry name" value="FAD/NAD(P)-binding domain"/>
    <property type="match status" value="1"/>
</dbReference>
<dbReference type="Proteomes" id="UP000654075">
    <property type="component" value="Unassembled WGS sequence"/>
</dbReference>
<keyword evidence="3" id="KW-1185">Reference proteome</keyword>
<proteinExistence type="predicted"/>
<dbReference type="GO" id="GO:0009507">
    <property type="term" value="C:chloroplast"/>
    <property type="evidence" value="ECO:0007669"/>
    <property type="project" value="TreeGrafter"/>
</dbReference>
<dbReference type="SUPFAM" id="SSF51905">
    <property type="entry name" value="FAD/NAD(P)-binding domain"/>
    <property type="match status" value="1"/>
</dbReference>
<organism evidence="2 3">
    <name type="scientific">Polarella glacialis</name>
    <name type="common">Dinoflagellate</name>
    <dbReference type="NCBI Taxonomy" id="89957"/>
    <lineage>
        <taxon>Eukaryota</taxon>
        <taxon>Sar</taxon>
        <taxon>Alveolata</taxon>
        <taxon>Dinophyceae</taxon>
        <taxon>Suessiales</taxon>
        <taxon>Suessiaceae</taxon>
        <taxon>Polarella</taxon>
    </lineage>
</organism>
<name>A0A813F8W1_POLGL</name>
<evidence type="ECO:0000313" key="3">
    <source>
        <dbReference type="Proteomes" id="UP000654075"/>
    </source>
</evidence>
<dbReference type="Gene3D" id="1.25.40.10">
    <property type="entry name" value="Tetratricopeptide repeat domain"/>
    <property type="match status" value="1"/>
</dbReference>
<dbReference type="Pfam" id="PF01266">
    <property type="entry name" value="DAO"/>
    <property type="match status" value="1"/>
</dbReference>
<dbReference type="InterPro" id="IPR006076">
    <property type="entry name" value="FAD-dep_OxRdtase"/>
</dbReference>
<accession>A0A813F8W1</accession>
<evidence type="ECO:0000259" key="1">
    <source>
        <dbReference type="Pfam" id="PF01266"/>
    </source>
</evidence>
<dbReference type="OrthoDB" id="2017782at2759"/>
<comment type="caution">
    <text evidence="2">The sequence shown here is derived from an EMBL/GenBank/DDBJ whole genome shotgun (WGS) entry which is preliminary data.</text>
</comment>
<dbReference type="EMBL" id="CAJNNV010019917">
    <property type="protein sequence ID" value="CAE8606856.1"/>
    <property type="molecule type" value="Genomic_DNA"/>
</dbReference>
<dbReference type="PANTHER" id="PTHR47908:SF2">
    <property type="entry name" value="TETRATRICOPEPTIDE REPEAT (TPR)-LIKE SUPERFAMILY PROTEIN"/>
    <property type="match status" value="1"/>
</dbReference>